<gene>
    <name evidence="2" type="ORF">PLOB_00017674</name>
</gene>
<sequence length="61" mass="7199">MGKRKIMQRVDNDRRTTSTKHNSFGIFEHHGNGDHRKEEKNSCEKSDPHGYMRRTDLHGSF</sequence>
<name>A0ABN8NGB1_9CNID</name>
<proteinExistence type="predicted"/>
<feature type="compositionally biased region" description="Basic and acidic residues" evidence="1">
    <location>
        <begin position="27"/>
        <end position="61"/>
    </location>
</feature>
<dbReference type="EMBL" id="CALNXK010000021">
    <property type="protein sequence ID" value="CAH3108433.1"/>
    <property type="molecule type" value="Genomic_DNA"/>
</dbReference>
<accession>A0ABN8NGB1</accession>
<evidence type="ECO:0000256" key="1">
    <source>
        <dbReference type="SAM" id="MobiDB-lite"/>
    </source>
</evidence>
<reference evidence="2 3" key="1">
    <citation type="submission" date="2022-05" db="EMBL/GenBank/DDBJ databases">
        <authorList>
            <consortium name="Genoscope - CEA"/>
            <person name="William W."/>
        </authorList>
    </citation>
    <scope>NUCLEOTIDE SEQUENCE [LARGE SCALE GENOMIC DNA]</scope>
</reference>
<evidence type="ECO:0000313" key="2">
    <source>
        <dbReference type="EMBL" id="CAH3108433.1"/>
    </source>
</evidence>
<evidence type="ECO:0000313" key="3">
    <source>
        <dbReference type="Proteomes" id="UP001159405"/>
    </source>
</evidence>
<feature type="region of interest" description="Disordered" evidence="1">
    <location>
        <begin position="1"/>
        <end position="61"/>
    </location>
</feature>
<comment type="caution">
    <text evidence="2">The sequence shown here is derived from an EMBL/GenBank/DDBJ whole genome shotgun (WGS) entry which is preliminary data.</text>
</comment>
<keyword evidence="3" id="KW-1185">Reference proteome</keyword>
<dbReference type="Proteomes" id="UP001159405">
    <property type="component" value="Unassembled WGS sequence"/>
</dbReference>
<organism evidence="2 3">
    <name type="scientific">Porites lobata</name>
    <dbReference type="NCBI Taxonomy" id="104759"/>
    <lineage>
        <taxon>Eukaryota</taxon>
        <taxon>Metazoa</taxon>
        <taxon>Cnidaria</taxon>
        <taxon>Anthozoa</taxon>
        <taxon>Hexacorallia</taxon>
        <taxon>Scleractinia</taxon>
        <taxon>Fungiina</taxon>
        <taxon>Poritidae</taxon>
        <taxon>Porites</taxon>
    </lineage>
</organism>
<protein>
    <submittedName>
        <fullName evidence="2">Uncharacterized protein</fullName>
    </submittedName>
</protein>